<name>A0A1D9QJJ8_SCLS1</name>
<keyword evidence="4 9" id="KW-0560">Oxidoreductase</keyword>
<evidence type="ECO:0000256" key="7">
    <source>
        <dbReference type="ARBA" id="ARBA00023033"/>
    </source>
</evidence>
<dbReference type="RefSeq" id="XP_001589913.1">
    <property type="nucleotide sequence ID" value="XM_001589863.1"/>
</dbReference>
<dbReference type="PROSITE" id="PS00086">
    <property type="entry name" value="CYTOCHROME_P450"/>
    <property type="match status" value="1"/>
</dbReference>
<dbReference type="OMA" id="NFGHGPH"/>
<keyword evidence="5 8" id="KW-0408">Iron</keyword>
<evidence type="ECO:0000256" key="4">
    <source>
        <dbReference type="ARBA" id="ARBA00023002"/>
    </source>
</evidence>
<dbReference type="Gene3D" id="1.10.630.10">
    <property type="entry name" value="Cytochrome P450"/>
    <property type="match status" value="1"/>
</dbReference>
<feature type="binding site" description="axial binding residue" evidence="8">
    <location>
        <position position="470"/>
    </location>
    <ligand>
        <name>heme</name>
        <dbReference type="ChEBI" id="CHEBI:30413"/>
    </ligand>
    <ligandPart>
        <name>Fe</name>
        <dbReference type="ChEBI" id="CHEBI:18248"/>
    </ligandPart>
</feature>
<evidence type="ECO:0000256" key="6">
    <source>
        <dbReference type="ARBA" id="ARBA00023026"/>
    </source>
</evidence>
<dbReference type="Pfam" id="PF00067">
    <property type="entry name" value="p450"/>
    <property type="match status" value="1"/>
</dbReference>
<keyword evidence="8 9" id="KW-0349">Heme</keyword>
<evidence type="ECO:0000313" key="10">
    <source>
        <dbReference type="EMBL" id="APA15104.1"/>
    </source>
</evidence>
<dbReference type="EMBL" id="CP017827">
    <property type="protein sequence ID" value="APA15104.1"/>
    <property type="molecule type" value="Genomic_DNA"/>
</dbReference>
<evidence type="ECO:0000256" key="8">
    <source>
        <dbReference type="PIRSR" id="PIRSR602403-1"/>
    </source>
</evidence>
<gene>
    <name evidence="10" type="ORF">sscle_14g098740</name>
</gene>
<dbReference type="GO" id="GO:0020037">
    <property type="term" value="F:heme binding"/>
    <property type="evidence" value="ECO:0007669"/>
    <property type="project" value="InterPro"/>
</dbReference>
<dbReference type="Proteomes" id="UP000177798">
    <property type="component" value="Chromosome 14"/>
</dbReference>
<dbReference type="InterPro" id="IPR017972">
    <property type="entry name" value="Cyt_P450_CS"/>
</dbReference>
<dbReference type="GO" id="GO:0005506">
    <property type="term" value="F:iron ion binding"/>
    <property type="evidence" value="ECO:0007669"/>
    <property type="project" value="InterPro"/>
</dbReference>
<dbReference type="AlphaFoldDB" id="A0A1D9QJJ8"/>
<evidence type="ECO:0000256" key="1">
    <source>
        <dbReference type="ARBA" id="ARBA00001971"/>
    </source>
</evidence>
<protein>
    <recommendedName>
        <fullName evidence="12">Cytochrome P450 monooxygenase</fullName>
    </recommendedName>
</protein>
<dbReference type="OrthoDB" id="1844152at2759"/>
<evidence type="ECO:0000256" key="9">
    <source>
        <dbReference type="RuleBase" id="RU000461"/>
    </source>
</evidence>
<reference evidence="11" key="1">
    <citation type="journal article" date="2017" name="Genome Biol. Evol.">
        <title>The complete genome sequence of the phytopathogenic fungus Sclerotinia sclerotiorum reveals insights into the genome architecture of broad host range pathogens.</title>
        <authorList>
            <person name="Derbyshire M."/>
            <person name="Denton-Giles M."/>
            <person name="Hegedus D."/>
            <person name="Seifbarghy S."/>
            <person name="Rollins J."/>
            <person name="van Kan J."/>
            <person name="Seidl M.F."/>
            <person name="Faino L."/>
            <person name="Mbengue M."/>
            <person name="Navaud O."/>
            <person name="Raffaele S."/>
            <person name="Hammond-Kosack K."/>
            <person name="Heard S."/>
            <person name="Oliver R."/>
        </authorList>
    </citation>
    <scope>NUCLEOTIDE SEQUENCE [LARGE SCALE GENOMIC DNA]</scope>
    <source>
        <strain evidence="11">ATCC 18683 / 1980 / Ss-1</strain>
    </source>
</reference>
<dbReference type="InterPro" id="IPR001128">
    <property type="entry name" value="Cyt_P450"/>
</dbReference>
<dbReference type="CDD" id="cd11041">
    <property type="entry name" value="CYP503A1-like"/>
    <property type="match status" value="1"/>
</dbReference>
<dbReference type="GO" id="GO:0004497">
    <property type="term" value="F:monooxygenase activity"/>
    <property type="evidence" value="ECO:0007669"/>
    <property type="project" value="UniProtKB-KW"/>
</dbReference>
<dbReference type="SUPFAM" id="SSF48264">
    <property type="entry name" value="Cytochrome P450"/>
    <property type="match status" value="1"/>
</dbReference>
<evidence type="ECO:0000256" key="3">
    <source>
        <dbReference type="ARBA" id="ARBA00022723"/>
    </source>
</evidence>
<dbReference type="InterPro" id="IPR036396">
    <property type="entry name" value="Cyt_P450_sf"/>
</dbReference>
<proteinExistence type="inferred from homology"/>
<organism evidence="10 11">
    <name type="scientific">Sclerotinia sclerotiorum (strain ATCC 18683 / 1980 / Ss-1)</name>
    <name type="common">White mold</name>
    <name type="synonym">Whetzelinia sclerotiorum</name>
    <dbReference type="NCBI Taxonomy" id="665079"/>
    <lineage>
        <taxon>Eukaryota</taxon>
        <taxon>Fungi</taxon>
        <taxon>Dikarya</taxon>
        <taxon>Ascomycota</taxon>
        <taxon>Pezizomycotina</taxon>
        <taxon>Leotiomycetes</taxon>
        <taxon>Helotiales</taxon>
        <taxon>Sclerotiniaceae</taxon>
        <taxon>Sclerotinia</taxon>
    </lineage>
</organism>
<dbReference type="PRINTS" id="PR00465">
    <property type="entry name" value="EP450IV"/>
</dbReference>
<dbReference type="PANTHER" id="PTHR46206">
    <property type="entry name" value="CYTOCHROME P450"/>
    <property type="match status" value="1"/>
</dbReference>
<evidence type="ECO:0008006" key="12">
    <source>
        <dbReference type="Google" id="ProtNLM"/>
    </source>
</evidence>
<sequence>MSPPFLNESKGTTMSPVLLGASAFLLLAYVVRAILARPQKLDFPVVGKPGDANFEAALLEGTAKYPNTPYIIPSVPELVVLPMSTHDEMRNLPEDKASFMQDLSHVFFGKHTGIGENTPPLIKTIKADLTRHMASTVEALQDEARYALNEFGSCENWTKVDLTKAIPRMVALLSGRAFVGKPLSRNEEWINATVDYTVDTVKAKDEVLQYPALIQNLAVSFLSQIRTVKQHKSKVAKLLRPIIEECMRKFKEEKTADKESSDGFDDNQGSFISWLLKWTDEKSREDPFALADTQLMLSFAAIHTTSMALSHILYDIASHPEFIEPLREEIEQVIAEDGDEIDGSGSTNLKKQSFAKLKKLDSFMKESQRFSPPALVTNFRRTTSTLHLSTGHTIPKGTRICYDTVSVNMSNPDLSSIPHDPSNVTSLDPPTTFSPFRWSSLRDTPGNESKFQFVTTSKQSMNFGHGNHACPGRFFAGLELKVAIVELLRNWEFRLVGDEGAKGGERPKNLVYDVTIMPDPVGQLEFRRRKF</sequence>
<keyword evidence="3 8" id="KW-0479">Metal-binding</keyword>
<dbReference type="InterPro" id="IPR002403">
    <property type="entry name" value="Cyt_P450_E_grp-IV"/>
</dbReference>
<dbReference type="KEGG" id="ssl:SS1G_08677"/>
<evidence type="ECO:0000256" key="5">
    <source>
        <dbReference type="ARBA" id="ARBA00023004"/>
    </source>
</evidence>
<keyword evidence="7 9" id="KW-0503">Monooxygenase</keyword>
<evidence type="ECO:0000313" key="11">
    <source>
        <dbReference type="Proteomes" id="UP000177798"/>
    </source>
</evidence>
<comment type="similarity">
    <text evidence="2 9">Belongs to the cytochrome P450 family.</text>
</comment>
<evidence type="ECO:0000256" key="2">
    <source>
        <dbReference type="ARBA" id="ARBA00010617"/>
    </source>
</evidence>
<accession>A0A1D9QJJ8</accession>
<comment type="cofactor">
    <cofactor evidence="1 8">
        <name>heme</name>
        <dbReference type="ChEBI" id="CHEBI:30413"/>
    </cofactor>
</comment>
<dbReference type="GO" id="GO:0016705">
    <property type="term" value="F:oxidoreductase activity, acting on paired donors, with incorporation or reduction of molecular oxygen"/>
    <property type="evidence" value="ECO:0007669"/>
    <property type="project" value="InterPro"/>
</dbReference>
<dbReference type="PANTHER" id="PTHR46206:SF6">
    <property type="entry name" value="CYTOCHROME P450 MONOOXYGENASE AN1598-RELATED"/>
    <property type="match status" value="1"/>
</dbReference>
<dbReference type="VEuPathDB" id="FungiDB:sscle_14g098740"/>
<keyword evidence="6" id="KW-0843">Virulence</keyword>